<dbReference type="EC" id="3.6.1.31" evidence="9"/>
<dbReference type="Gene3D" id="1.10.287.1080">
    <property type="entry name" value="MazG-like"/>
    <property type="match status" value="1"/>
</dbReference>
<accession>A0A973W9N8</accession>
<evidence type="ECO:0000256" key="8">
    <source>
        <dbReference type="ARBA" id="ARBA00023102"/>
    </source>
</evidence>
<dbReference type="InterPro" id="IPR008179">
    <property type="entry name" value="HisE"/>
</dbReference>
<evidence type="ECO:0000256" key="3">
    <source>
        <dbReference type="ARBA" id="ARBA00009392"/>
    </source>
</evidence>
<keyword evidence="8 9" id="KW-0368">Histidine biosynthesis</keyword>
<keyword evidence="4 9" id="KW-0028">Amino-acid biosynthesis</keyword>
<evidence type="ECO:0000256" key="7">
    <source>
        <dbReference type="ARBA" id="ARBA00022840"/>
    </source>
</evidence>
<dbReference type="SUPFAM" id="SSF101386">
    <property type="entry name" value="all-alpha NTP pyrophosphatases"/>
    <property type="match status" value="1"/>
</dbReference>
<protein>
    <recommendedName>
        <fullName evidence="9">Phosphoribosyl-ATP pyrophosphatase</fullName>
        <shortName evidence="9">PRA-PH</shortName>
        <ecNumber evidence="9">3.6.1.31</ecNumber>
    </recommendedName>
</protein>
<name>A0A973W9N8_9BRAD</name>
<evidence type="ECO:0000256" key="9">
    <source>
        <dbReference type="HAMAP-Rule" id="MF_01020"/>
    </source>
</evidence>
<dbReference type="PANTHER" id="PTHR42945">
    <property type="entry name" value="HISTIDINE BIOSYNTHESIS BIFUNCTIONAL PROTEIN"/>
    <property type="match status" value="1"/>
</dbReference>
<keyword evidence="12" id="KW-1185">Reference proteome</keyword>
<dbReference type="RefSeq" id="WP_029080990.1">
    <property type="nucleotide sequence ID" value="NZ_CP088285.1"/>
</dbReference>
<evidence type="ECO:0000256" key="4">
    <source>
        <dbReference type="ARBA" id="ARBA00022605"/>
    </source>
</evidence>
<comment type="pathway">
    <text evidence="2 9">Amino-acid biosynthesis; L-histidine biosynthesis; L-histidine from 5-phospho-alpha-D-ribose 1-diphosphate: step 2/9.</text>
</comment>
<evidence type="ECO:0000256" key="2">
    <source>
        <dbReference type="ARBA" id="ARBA00005204"/>
    </source>
</evidence>
<proteinExistence type="inferred from homology"/>
<evidence type="ECO:0000313" key="12">
    <source>
        <dbReference type="Proteomes" id="UP001432046"/>
    </source>
</evidence>
<reference evidence="11" key="2">
    <citation type="journal article" date="2021" name="Int. J. Syst. Evol. Microbiol.">
        <title>Bradyrhizobium septentrionale sp. nov. (sv. septentrionale) and Bradyrhizobium quebecense sp. nov. (sv. septentrionale) associated with legumes native to Canada possess rearranged symbiosis genes and numerous insertion sequences.</title>
        <authorList>
            <person name="Bromfield E.S.P."/>
            <person name="Cloutier S."/>
        </authorList>
    </citation>
    <scope>NUCLEOTIDE SEQUENCE</scope>
    <source>
        <strain evidence="11">5S5</strain>
    </source>
</reference>
<dbReference type="NCBIfam" id="NF001611">
    <property type="entry name" value="PRK00400.1-3"/>
    <property type="match status" value="1"/>
</dbReference>
<sequence>MSRFTVHDLAATIDARAAAGGEASYTRKLLDKGAEHCAKKLGEEAVETVIAAVENDRDHLIAESADLVFHLLVLLKSRGVKLEDVEAALEKRTSMSGLEEKASRKRD</sequence>
<comment type="subcellular location">
    <subcellularLocation>
        <location evidence="9">Cytoplasm</location>
    </subcellularLocation>
</comment>
<dbReference type="GO" id="GO:0005524">
    <property type="term" value="F:ATP binding"/>
    <property type="evidence" value="ECO:0007669"/>
    <property type="project" value="UniProtKB-KW"/>
</dbReference>
<dbReference type="InterPro" id="IPR021130">
    <property type="entry name" value="PRib-ATP_PPHydrolase-like"/>
</dbReference>
<dbReference type="GO" id="GO:0000105">
    <property type="term" value="P:L-histidine biosynthetic process"/>
    <property type="evidence" value="ECO:0007669"/>
    <property type="project" value="UniProtKB-UniRule"/>
</dbReference>
<dbReference type="NCBIfam" id="NF001613">
    <property type="entry name" value="PRK00400.1-5"/>
    <property type="match status" value="1"/>
</dbReference>
<keyword evidence="6 9" id="KW-0378">Hydrolase</keyword>
<comment type="catalytic activity">
    <reaction evidence="1 9">
        <text>1-(5-phospho-beta-D-ribosyl)-ATP + H2O = 1-(5-phospho-beta-D-ribosyl)-5'-AMP + diphosphate + H(+)</text>
        <dbReference type="Rhea" id="RHEA:22828"/>
        <dbReference type="ChEBI" id="CHEBI:15377"/>
        <dbReference type="ChEBI" id="CHEBI:15378"/>
        <dbReference type="ChEBI" id="CHEBI:33019"/>
        <dbReference type="ChEBI" id="CHEBI:59457"/>
        <dbReference type="ChEBI" id="CHEBI:73183"/>
        <dbReference type="EC" id="3.6.1.31"/>
    </reaction>
</comment>
<keyword evidence="5 9" id="KW-0547">Nucleotide-binding</keyword>
<dbReference type="PANTHER" id="PTHR42945:SF1">
    <property type="entry name" value="HISTIDINE BIOSYNTHESIS BIFUNCTIONAL PROTEIN HIS7"/>
    <property type="match status" value="1"/>
</dbReference>
<evidence type="ECO:0000256" key="1">
    <source>
        <dbReference type="ARBA" id="ARBA00001460"/>
    </source>
</evidence>
<reference evidence="11" key="3">
    <citation type="submission" date="2024-03" db="EMBL/GenBank/DDBJ databases">
        <authorList>
            <person name="Bromfield E.S.P."/>
            <person name="Cloutier S."/>
        </authorList>
    </citation>
    <scope>NUCLEOTIDE SEQUENCE</scope>
    <source>
        <strain evidence="11">5S5</strain>
    </source>
</reference>
<organism evidence="10">
    <name type="scientific">Bradyrhizobium septentrionale</name>
    <dbReference type="NCBI Taxonomy" id="1404411"/>
    <lineage>
        <taxon>Bacteria</taxon>
        <taxon>Pseudomonadati</taxon>
        <taxon>Pseudomonadota</taxon>
        <taxon>Alphaproteobacteria</taxon>
        <taxon>Hyphomicrobiales</taxon>
        <taxon>Nitrobacteraceae</taxon>
        <taxon>Bradyrhizobium</taxon>
    </lineage>
</organism>
<dbReference type="GO" id="GO:0005737">
    <property type="term" value="C:cytoplasm"/>
    <property type="evidence" value="ECO:0007669"/>
    <property type="project" value="UniProtKB-SubCell"/>
</dbReference>
<keyword evidence="7 9" id="KW-0067">ATP-binding</keyword>
<dbReference type="NCBIfam" id="TIGR03188">
    <property type="entry name" value="histidine_hisI"/>
    <property type="match status" value="1"/>
</dbReference>
<reference evidence="10" key="1">
    <citation type="submission" date="2020-06" db="EMBL/GenBank/DDBJ databases">
        <title>Whole Genome Sequence of Bradyrhizobium sp. Strain 1S1.</title>
        <authorList>
            <person name="Bromfield E.S.P."/>
            <person name="Cloutier S."/>
        </authorList>
    </citation>
    <scope>NUCLEOTIDE SEQUENCE [LARGE SCALE GENOMIC DNA]</scope>
    <source>
        <strain evidence="10">1S1</strain>
    </source>
</reference>
<evidence type="ECO:0000256" key="6">
    <source>
        <dbReference type="ARBA" id="ARBA00022801"/>
    </source>
</evidence>
<dbReference type="EMBL" id="JAAOLE020000001">
    <property type="protein sequence ID" value="NVI50093.1"/>
    <property type="molecule type" value="Genomic_DNA"/>
</dbReference>
<gene>
    <name evidence="9" type="primary">hisE</name>
    <name evidence="10" type="ORF">HAP48_046085</name>
    <name evidence="11" type="ORF">WDK88_44360</name>
</gene>
<dbReference type="CDD" id="cd11534">
    <property type="entry name" value="NTP-PPase_HisIE_like"/>
    <property type="match status" value="1"/>
</dbReference>
<evidence type="ECO:0000313" key="10">
    <source>
        <dbReference type="EMBL" id="NVI50093.1"/>
    </source>
</evidence>
<dbReference type="AlphaFoldDB" id="A0A973W9N8"/>
<evidence type="ECO:0000256" key="5">
    <source>
        <dbReference type="ARBA" id="ARBA00022741"/>
    </source>
</evidence>
<evidence type="ECO:0000313" key="11">
    <source>
        <dbReference type="EMBL" id="WXC80078.1"/>
    </source>
</evidence>
<dbReference type="Proteomes" id="UP001432046">
    <property type="component" value="Chromosome"/>
</dbReference>
<dbReference type="Pfam" id="PF01503">
    <property type="entry name" value="PRA-PH"/>
    <property type="match status" value="1"/>
</dbReference>
<dbReference type="HAMAP" id="MF_01020">
    <property type="entry name" value="HisE"/>
    <property type="match status" value="1"/>
</dbReference>
<dbReference type="GO" id="GO:0004636">
    <property type="term" value="F:phosphoribosyl-ATP diphosphatase activity"/>
    <property type="evidence" value="ECO:0007669"/>
    <property type="project" value="UniProtKB-UniRule"/>
</dbReference>
<comment type="similarity">
    <text evidence="3 9">Belongs to the PRA-PH family.</text>
</comment>
<keyword evidence="9" id="KW-0963">Cytoplasm</keyword>
<dbReference type="EMBL" id="CP147711">
    <property type="protein sequence ID" value="WXC80078.1"/>
    <property type="molecule type" value="Genomic_DNA"/>
</dbReference>